<dbReference type="EMBL" id="JBBUTF010000034">
    <property type="protein sequence ID" value="MEK8028918.1"/>
    <property type="molecule type" value="Genomic_DNA"/>
</dbReference>
<feature type="domain" description="HTH lysR-type" evidence="5">
    <location>
        <begin position="1"/>
        <end position="58"/>
    </location>
</feature>
<evidence type="ECO:0000256" key="2">
    <source>
        <dbReference type="ARBA" id="ARBA00023015"/>
    </source>
</evidence>
<dbReference type="InterPro" id="IPR050950">
    <property type="entry name" value="HTH-type_LysR_regulators"/>
</dbReference>
<sequence length="296" mass="31946">MKLSALNALIAAVDEGSLRAAARRLGVSQPAVTKLIRELEQDLGAPVLERSTAGVFPSAQGKVLVEHARRAFRELDDARSLIDQLGGRMIGEISVAAVPYAVLMLVPEAWRTFSRDCPDIQLRLREELYIAQLALLRDGQVDVAIGPIPDGLGAGEFDVEPLRELEMVVVAAPGHPLASARRLLDLAQARWVYTSASGKVGYARNLFESRGLAAPAPAAMVNSTLALLALVARGEHLALMPRPLAEHPSARTHMRVLALEDGPLTMRVGAIVRRSGLLKPAVRHFITHLHRAAQHA</sequence>
<dbReference type="Gene3D" id="1.10.10.10">
    <property type="entry name" value="Winged helix-like DNA-binding domain superfamily/Winged helix DNA-binding domain"/>
    <property type="match status" value="1"/>
</dbReference>
<proteinExistence type="inferred from homology"/>
<dbReference type="Gene3D" id="3.40.190.290">
    <property type="match status" value="1"/>
</dbReference>
<accession>A0ABU9BK50</accession>
<dbReference type="SUPFAM" id="SSF53850">
    <property type="entry name" value="Periplasmic binding protein-like II"/>
    <property type="match status" value="1"/>
</dbReference>
<dbReference type="PANTHER" id="PTHR30419:SF30">
    <property type="entry name" value="LYSR FAMILY TRANSCRIPTIONAL REGULATOR"/>
    <property type="match status" value="1"/>
</dbReference>
<protein>
    <submittedName>
        <fullName evidence="6">LysR family transcriptional regulator</fullName>
    </submittedName>
</protein>
<keyword evidence="3" id="KW-0238">DNA-binding</keyword>
<dbReference type="InterPro" id="IPR036388">
    <property type="entry name" value="WH-like_DNA-bd_sf"/>
</dbReference>
<dbReference type="Pfam" id="PF00126">
    <property type="entry name" value="HTH_1"/>
    <property type="match status" value="1"/>
</dbReference>
<keyword evidence="4" id="KW-0804">Transcription</keyword>
<comment type="caution">
    <text evidence="6">The sequence shown here is derived from an EMBL/GenBank/DDBJ whole genome shotgun (WGS) entry which is preliminary data.</text>
</comment>
<reference evidence="6 7" key="1">
    <citation type="submission" date="2024-04" db="EMBL/GenBank/DDBJ databases">
        <title>Novel species of the genus Ideonella isolated from streams.</title>
        <authorList>
            <person name="Lu H."/>
        </authorList>
    </citation>
    <scope>NUCLEOTIDE SEQUENCE [LARGE SCALE GENOMIC DNA]</scope>
    <source>
        <strain evidence="6 7">BYS139W</strain>
    </source>
</reference>
<comment type="similarity">
    <text evidence="1">Belongs to the LysR transcriptional regulatory family.</text>
</comment>
<dbReference type="RefSeq" id="WP_341376706.1">
    <property type="nucleotide sequence ID" value="NZ_JBBUTF010000034.1"/>
</dbReference>
<dbReference type="PROSITE" id="PS50931">
    <property type="entry name" value="HTH_LYSR"/>
    <property type="match status" value="1"/>
</dbReference>
<dbReference type="InterPro" id="IPR036390">
    <property type="entry name" value="WH_DNA-bd_sf"/>
</dbReference>
<dbReference type="Proteomes" id="UP001368500">
    <property type="component" value="Unassembled WGS sequence"/>
</dbReference>
<evidence type="ECO:0000256" key="1">
    <source>
        <dbReference type="ARBA" id="ARBA00009437"/>
    </source>
</evidence>
<dbReference type="InterPro" id="IPR000847">
    <property type="entry name" value="LysR_HTH_N"/>
</dbReference>
<evidence type="ECO:0000256" key="4">
    <source>
        <dbReference type="ARBA" id="ARBA00023163"/>
    </source>
</evidence>
<evidence type="ECO:0000256" key="3">
    <source>
        <dbReference type="ARBA" id="ARBA00023125"/>
    </source>
</evidence>
<keyword evidence="7" id="KW-1185">Reference proteome</keyword>
<evidence type="ECO:0000313" key="7">
    <source>
        <dbReference type="Proteomes" id="UP001368500"/>
    </source>
</evidence>
<dbReference type="SUPFAM" id="SSF46785">
    <property type="entry name" value="Winged helix' DNA-binding domain"/>
    <property type="match status" value="1"/>
</dbReference>
<dbReference type="PANTHER" id="PTHR30419">
    <property type="entry name" value="HTH-TYPE TRANSCRIPTIONAL REGULATOR YBHD"/>
    <property type="match status" value="1"/>
</dbReference>
<evidence type="ECO:0000313" key="6">
    <source>
        <dbReference type="EMBL" id="MEK8028918.1"/>
    </source>
</evidence>
<evidence type="ECO:0000259" key="5">
    <source>
        <dbReference type="PROSITE" id="PS50931"/>
    </source>
</evidence>
<keyword evidence="2" id="KW-0805">Transcription regulation</keyword>
<dbReference type="PRINTS" id="PR00039">
    <property type="entry name" value="HTHLYSR"/>
</dbReference>
<dbReference type="Pfam" id="PF03466">
    <property type="entry name" value="LysR_substrate"/>
    <property type="match status" value="1"/>
</dbReference>
<dbReference type="InterPro" id="IPR005119">
    <property type="entry name" value="LysR_subst-bd"/>
</dbReference>
<gene>
    <name evidence="6" type="ORF">AACH11_23425</name>
</gene>
<organism evidence="6 7">
    <name type="scientific">Pseudaquabacterium rugosum</name>
    <dbReference type="NCBI Taxonomy" id="2984194"/>
    <lineage>
        <taxon>Bacteria</taxon>
        <taxon>Pseudomonadati</taxon>
        <taxon>Pseudomonadota</taxon>
        <taxon>Betaproteobacteria</taxon>
        <taxon>Burkholderiales</taxon>
        <taxon>Sphaerotilaceae</taxon>
        <taxon>Pseudaquabacterium</taxon>
    </lineage>
</organism>
<name>A0ABU9BK50_9BURK</name>